<evidence type="ECO:0000313" key="1">
    <source>
        <dbReference type="EnsemblProtists" id="PYU1_T014055"/>
    </source>
</evidence>
<reference evidence="2" key="2">
    <citation type="submission" date="2010-04" db="EMBL/GenBank/DDBJ databases">
        <authorList>
            <person name="Buell R."/>
            <person name="Hamilton J."/>
            <person name="Hostetler J."/>
        </authorList>
    </citation>
    <scope>NUCLEOTIDE SEQUENCE [LARGE SCALE GENOMIC DNA]</scope>
    <source>
        <strain evidence="2">DAOM:BR144</strain>
    </source>
</reference>
<accession>K3XA06</accession>
<dbReference type="Proteomes" id="UP000019132">
    <property type="component" value="Unassembled WGS sequence"/>
</dbReference>
<dbReference type="VEuPathDB" id="FungiDB:PYU1_G014026"/>
<reference evidence="2" key="1">
    <citation type="journal article" date="2010" name="Genome Biol.">
        <title>Genome sequence of the necrotrophic plant pathogen Pythium ultimum reveals original pathogenicity mechanisms and effector repertoire.</title>
        <authorList>
            <person name="Levesque C.A."/>
            <person name="Brouwer H."/>
            <person name="Cano L."/>
            <person name="Hamilton J.P."/>
            <person name="Holt C."/>
            <person name="Huitema E."/>
            <person name="Raffaele S."/>
            <person name="Robideau G.P."/>
            <person name="Thines M."/>
            <person name="Win J."/>
            <person name="Zerillo M.M."/>
            <person name="Beakes G.W."/>
            <person name="Boore J.L."/>
            <person name="Busam D."/>
            <person name="Dumas B."/>
            <person name="Ferriera S."/>
            <person name="Fuerstenberg S.I."/>
            <person name="Gachon C.M."/>
            <person name="Gaulin E."/>
            <person name="Govers F."/>
            <person name="Grenville-Briggs L."/>
            <person name="Horner N."/>
            <person name="Hostetler J."/>
            <person name="Jiang R.H."/>
            <person name="Johnson J."/>
            <person name="Krajaejun T."/>
            <person name="Lin H."/>
            <person name="Meijer H.J."/>
            <person name="Moore B."/>
            <person name="Morris P."/>
            <person name="Phuntmart V."/>
            <person name="Puiu D."/>
            <person name="Shetty J."/>
            <person name="Stajich J.E."/>
            <person name="Tripathy S."/>
            <person name="Wawra S."/>
            <person name="van West P."/>
            <person name="Whitty B.R."/>
            <person name="Coutinho P.M."/>
            <person name="Henrissat B."/>
            <person name="Martin F."/>
            <person name="Thomas P.D."/>
            <person name="Tyler B.M."/>
            <person name="De Vries R.P."/>
            <person name="Kamoun S."/>
            <person name="Yandell M."/>
            <person name="Tisserat N."/>
            <person name="Buell C.R."/>
        </authorList>
    </citation>
    <scope>NUCLEOTIDE SEQUENCE</scope>
    <source>
        <strain evidence="2">DAOM:BR144</strain>
    </source>
</reference>
<reference evidence="1" key="3">
    <citation type="submission" date="2015-02" db="UniProtKB">
        <authorList>
            <consortium name="EnsemblProtists"/>
        </authorList>
    </citation>
    <scope>IDENTIFICATION</scope>
    <source>
        <strain evidence="1">DAOM BR144</strain>
    </source>
</reference>
<dbReference type="EnsemblProtists" id="PYU1_T014055">
    <property type="protein sequence ID" value="PYU1_T014055"/>
    <property type="gene ID" value="PYU1_G014026"/>
</dbReference>
<dbReference type="InParanoid" id="K3XA06"/>
<name>K3XA06_GLOUD</name>
<protein>
    <submittedName>
        <fullName evidence="1">Uncharacterized protein</fullName>
    </submittedName>
</protein>
<dbReference type="eggNOG" id="ENOG502SFP0">
    <property type="taxonomic scope" value="Eukaryota"/>
</dbReference>
<organism evidence="1 2">
    <name type="scientific">Globisporangium ultimum (strain ATCC 200006 / CBS 805.95 / DAOM BR144)</name>
    <name type="common">Pythium ultimum</name>
    <dbReference type="NCBI Taxonomy" id="431595"/>
    <lineage>
        <taxon>Eukaryota</taxon>
        <taxon>Sar</taxon>
        <taxon>Stramenopiles</taxon>
        <taxon>Oomycota</taxon>
        <taxon>Peronosporomycetes</taxon>
        <taxon>Pythiales</taxon>
        <taxon>Pythiaceae</taxon>
        <taxon>Globisporangium</taxon>
    </lineage>
</organism>
<evidence type="ECO:0000313" key="2">
    <source>
        <dbReference type="Proteomes" id="UP000019132"/>
    </source>
</evidence>
<dbReference type="HOGENOM" id="CLU_649715_0_0_1"/>
<proteinExistence type="predicted"/>
<dbReference type="AlphaFoldDB" id="K3XA06"/>
<dbReference type="EMBL" id="GL376616">
    <property type="status" value="NOT_ANNOTATED_CDS"/>
    <property type="molecule type" value="Genomic_DNA"/>
</dbReference>
<keyword evidence="2" id="KW-1185">Reference proteome</keyword>
<sequence>MHELLVEHAIVQIYEIVVSFESGSEEDSGYEGYAKRFSKNIRFGRNGRITLKPIVASVNSEEKRTGHRNSFGTSSSLFISLKLQGSENAIEVYRHGSSYRTLPTIQSLYRSILRILAEHGIKESLQHNPFVAQENKVKRQVEIRVINEQTNSPVEKAHVFIEKTPDNIHLSTSLAKKIVPTLTMGSLLVSVRRRLQMKRHQRWDEGCSDFIAKGCKTYAVYQISGDAETSYAATRSKQRILEQVKESERGRIYSRNGPIRLKQLYERPLVFSQSEKELLGDFSEFGLQRARECKKCYATDANGRASCRLTPGSYSLYIFHLDYFEWTSLVVVFPFGSQGGNGISCSLVQDVLVPLETFRWTYKIQLVDFYDQNQTKKIAHIPIHVTDKVTSQRYTMTTDERGCAVWDVGKGLYSVTVSKESYG</sequence>